<proteinExistence type="predicted"/>
<organism evidence="1 2">
    <name type="scientific">Nephila pilipes</name>
    <name type="common">Giant wood spider</name>
    <name type="synonym">Nephila maculata</name>
    <dbReference type="NCBI Taxonomy" id="299642"/>
    <lineage>
        <taxon>Eukaryota</taxon>
        <taxon>Metazoa</taxon>
        <taxon>Ecdysozoa</taxon>
        <taxon>Arthropoda</taxon>
        <taxon>Chelicerata</taxon>
        <taxon>Arachnida</taxon>
        <taxon>Araneae</taxon>
        <taxon>Araneomorphae</taxon>
        <taxon>Entelegynae</taxon>
        <taxon>Araneoidea</taxon>
        <taxon>Nephilidae</taxon>
        <taxon>Nephila</taxon>
    </lineage>
</organism>
<dbReference type="AlphaFoldDB" id="A0A8X6NMN6"/>
<keyword evidence="2" id="KW-1185">Reference proteome</keyword>
<sequence>MILKFKIKNTNVTNLGQGLSSLPNEHKIKDASELLRREVAEKVKSIDNVINFDNTIDSEEPFELYSERLNERIDIDFIKLDKSY</sequence>
<reference evidence="1" key="1">
    <citation type="submission" date="2020-08" db="EMBL/GenBank/DDBJ databases">
        <title>Multicomponent nature underlies the extraordinary mechanical properties of spider dragline silk.</title>
        <authorList>
            <person name="Kono N."/>
            <person name="Nakamura H."/>
            <person name="Mori M."/>
            <person name="Yoshida Y."/>
            <person name="Ohtoshi R."/>
            <person name="Malay A.D."/>
            <person name="Moran D.A.P."/>
            <person name="Tomita M."/>
            <person name="Numata K."/>
            <person name="Arakawa K."/>
        </authorList>
    </citation>
    <scope>NUCLEOTIDE SEQUENCE</scope>
</reference>
<evidence type="ECO:0000313" key="2">
    <source>
        <dbReference type="Proteomes" id="UP000887013"/>
    </source>
</evidence>
<gene>
    <name evidence="1" type="ORF">NPIL_416031</name>
</gene>
<dbReference type="Proteomes" id="UP000887013">
    <property type="component" value="Unassembled WGS sequence"/>
</dbReference>
<comment type="caution">
    <text evidence="1">The sequence shown here is derived from an EMBL/GenBank/DDBJ whole genome shotgun (WGS) entry which is preliminary data.</text>
</comment>
<evidence type="ECO:0000313" key="1">
    <source>
        <dbReference type="EMBL" id="GFT21747.1"/>
    </source>
</evidence>
<dbReference type="EMBL" id="BMAW01105944">
    <property type="protein sequence ID" value="GFT21747.1"/>
    <property type="molecule type" value="Genomic_DNA"/>
</dbReference>
<protein>
    <submittedName>
        <fullName evidence="1">Uncharacterized protein</fullName>
    </submittedName>
</protein>
<name>A0A8X6NMN6_NEPPI</name>
<accession>A0A8X6NMN6</accession>